<feature type="non-terminal residue" evidence="1">
    <location>
        <position position="1"/>
    </location>
</feature>
<gene>
    <name evidence="1" type="ORF">KI387_013893</name>
</gene>
<proteinExistence type="predicted"/>
<name>A0AA38CKM4_TAXCH</name>
<sequence>IDDSLDDWAGGVSVGWEVGWSAVEAIMVVGIEELDVGEVVATFVDGLVGEGELGVVADALTGTSTSLGGYNMLQ</sequence>
<accession>A0AA38CKM4</accession>
<dbReference type="AlphaFoldDB" id="A0AA38CKM4"/>
<organism evidence="1 2">
    <name type="scientific">Taxus chinensis</name>
    <name type="common">Chinese yew</name>
    <name type="synonym">Taxus wallichiana var. chinensis</name>
    <dbReference type="NCBI Taxonomy" id="29808"/>
    <lineage>
        <taxon>Eukaryota</taxon>
        <taxon>Viridiplantae</taxon>
        <taxon>Streptophyta</taxon>
        <taxon>Embryophyta</taxon>
        <taxon>Tracheophyta</taxon>
        <taxon>Spermatophyta</taxon>
        <taxon>Pinopsida</taxon>
        <taxon>Pinidae</taxon>
        <taxon>Conifers II</taxon>
        <taxon>Cupressales</taxon>
        <taxon>Taxaceae</taxon>
        <taxon>Taxus</taxon>
    </lineage>
</organism>
<evidence type="ECO:0000313" key="2">
    <source>
        <dbReference type="Proteomes" id="UP000824469"/>
    </source>
</evidence>
<evidence type="ECO:0000313" key="1">
    <source>
        <dbReference type="EMBL" id="KAH9302310.1"/>
    </source>
</evidence>
<feature type="non-terminal residue" evidence="1">
    <location>
        <position position="74"/>
    </location>
</feature>
<dbReference type="EMBL" id="JAHRHJ020000009">
    <property type="protein sequence ID" value="KAH9302310.1"/>
    <property type="molecule type" value="Genomic_DNA"/>
</dbReference>
<comment type="caution">
    <text evidence="1">The sequence shown here is derived from an EMBL/GenBank/DDBJ whole genome shotgun (WGS) entry which is preliminary data.</text>
</comment>
<reference evidence="1 2" key="1">
    <citation type="journal article" date="2021" name="Nat. Plants">
        <title>The Taxus genome provides insights into paclitaxel biosynthesis.</title>
        <authorList>
            <person name="Xiong X."/>
            <person name="Gou J."/>
            <person name="Liao Q."/>
            <person name="Li Y."/>
            <person name="Zhou Q."/>
            <person name="Bi G."/>
            <person name="Li C."/>
            <person name="Du R."/>
            <person name="Wang X."/>
            <person name="Sun T."/>
            <person name="Guo L."/>
            <person name="Liang H."/>
            <person name="Lu P."/>
            <person name="Wu Y."/>
            <person name="Zhang Z."/>
            <person name="Ro D.K."/>
            <person name="Shang Y."/>
            <person name="Huang S."/>
            <person name="Yan J."/>
        </authorList>
    </citation>
    <scope>NUCLEOTIDE SEQUENCE [LARGE SCALE GENOMIC DNA]</scope>
    <source>
        <strain evidence="1">Ta-2019</strain>
    </source>
</reference>
<keyword evidence="2" id="KW-1185">Reference proteome</keyword>
<dbReference type="Proteomes" id="UP000824469">
    <property type="component" value="Unassembled WGS sequence"/>
</dbReference>
<protein>
    <submittedName>
        <fullName evidence="1">Uncharacterized protein</fullName>
    </submittedName>
</protein>